<protein>
    <submittedName>
        <fullName evidence="2">MerC domain-containing protein</fullName>
    </submittedName>
</protein>
<dbReference type="EMBL" id="JBDKWZ010000003">
    <property type="protein sequence ID" value="MEN7547407.1"/>
    <property type="molecule type" value="Genomic_DNA"/>
</dbReference>
<gene>
    <name evidence="2" type="ORF">AAG747_05790</name>
</gene>
<reference evidence="2 3" key="1">
    <citation type="submission" date="2024-04" db="EMBL/GenBank/DDBJ databases">
        <title>Novel genus in family Flammeovirgaceae.</title>
        <authorList>
            <person name="Nguyen T.H."/>
            <person name="Vuong T.Q."/>
            <person name="Le H."/>
            <person name="Kim S.-G."/>
        </authorList>
    </citation>
    <scope>NUCLEOTIDE SEQUENCE [LARGE SCALE GENOMIC DNA]</scope>
    <source>
        <strain evidence="2 3">JCM 23209</strain>
    </source>
</reference>
<evidence type="ECO:0000256" key="1">
    <source>
        <dbReference type="SAM" id="Phobius"/>
    </source>
</evidence>
<keyword evidence="1" id="KW-1133">Transmembrane helix</keyword>
<feature type="transmembrane region" description="Helical" evidence="1">
    <location>
        <begin position="12"/>
        <end position="33"/>
    </location>
</feature>
<keyword evidence="3" id="KW-1185">Reference proteome</keyword>
<feature type="transmembrane region" description="Helical" evidence="1">
    <location>
        <begin position="99"/>
        <end position="120"/>
    </location>
</feature>
<feature type="transmembrane region" description="Helical" evidence="1">
    <location>
        <begin position="45"/>
        <end position="67"/>
    </location>
</feature>
<accession>A0AAW9RR80</accession>
<keyword evidence="1" id="KW-0472">Membrane</keyword>
<evidence type="ECO:0000313" key="3">
    <source>
        <dbReference type="Proteomes" id="UP001403385"/>
    </source>
</evidence>
<dbReference type="InterPro" id="IPR004891">
    <property type="entry name" value="Mercury-R_MerC"/>
</dbReference>
<dbReference type="Pfam" id="PF03203">
    <property type="entry name" value="MerC"/>
    <property type="match status" value="1"/>
</dbReference>
<proteinExistence type="predicted"/>
<dbReference type="Proteomes" id="UP001403385">
    <property type="component" value="Unassembled WGS sequence"/>
</dbReference>
<feature type="transmembrane region" description="Helical" evidence="1">
    <location>
        <begin position="74"/>
        <end position="93"/>
    </location>
</feature>
<dbReference type="AlphaFoldDB" id="A0AAW9RR80"/>
<keyword evidence="1" id="KW-0812">Transmembrane</keyword>
<comment type="caution">
    <text evidence="2">The sequence shown here is derived from an EMBL/GenBank/DDBJ whole genome shotgun (WGS) entry which is preliminary data.</text>
</comment>
<dbReference type="GO" id="GO:0016020">
    <property type="term" value="C:membrane"/>
    <property type="evidence" value="ECO:0007669"/>
    <property type="project" value="InterPro"/>
</dbReference>
<evidence type="ECO:0000313" key="2">
    <source>
        <dbReference type="EMBL" id="MEN7547407.1"/>
    </source>
</evidence>
<dbReference type="RefSeq" id="WP_346820195.1">
    <property type="nucleotide sequence ID" value="NZ_JBDKWZ010000003.1"/>
</dbReference>
<sequence length="134" mass="14633">MKANSKISLDLMGMSASLLCAIHCAVMPFILTLSSLSSLHFLENALVEGIMLAISGLIAISSIWPAFKKHHSQGLPIVLMLTGFITIITGKSFGHHYEIFFSPLGALLIAMAHGVNWRYLKKHHSCKTSQNVSQ</sequence>
<dbReference type="GO" id="GO:0015097">
    <property type="term" value="F:mercury ion transmembrane transporter activity"/>
    <property type="evidence" value="ECO:0007669"/>
    <property type="project" value="InterPro"/>
</dbReference>
<name>A0AAW9RR80_9BACT</name>
<organism evidence="2 3">
    <name type="scientific">Rapidithrix thailandica</name>
    <dbReference type="NCBI Taxonomy" id="413964"/>
    <lineage>
        <taxon>Bacteria</taxon>
        <taxon>Pseudomonadati</taxon>
        <taxon>Bacteroidota</taxon>
        <taxon>Cytophagia</taxon>
        <taxon>Cytophagales</taxon>
        <taxon>Flammeovirgaceae</taxon>
        <taxon>Rapidithrix</taxon>
    </lineage>
</organism>